<sequence length="138" mass="15010">MHPNLKATTRRNANIVRRVEAGETMSAVARDHGVTTSRVQQIVKKGSQPIAPSGLGKNAVTVIRNVLEIEGRPLLSADIMTFVENGHLHKGHPNFGQRSVDAISAAYVAYTEDRSVMAHLVRSPGAFADAMQMKKRTP</sequence>
<dbReference type="Proteomes" id="UP000613160">
    <property type="component" value="Unassembled WGS sequence"/>
</dbReference>
<dbReference type="EMBL" id="BMJJ01000007">
    <property type="protein sequence ID" value="GGD24531.1"/>
    <property type="molecule type" value="Genomic_DNA"/>
</dbReference>
<reference evidence="1" key="1">
    <citation type="journal article" date="2014" name="Int. J. Syst. Evol. Microbiol.">
        <title>Complete genome sequence of Corynebacterium casei LMG S-19264T (=DSM 44701T), isolated from a smear-ripened cheese.</title>
        <authorList>
            <consortium name="US DOE Joint Genome Institute (JGI-PGF)"/>
            <person name="Walter F."/>
            <person name="Albersmeier A."/>
            <person name="Kalinowski J."/>
            <person name="Ruckert C."/>
        </authorList>
    </citation>
    <scope>NUCLEOTIDE SEQUENCE</scope>
    <source>
        <strain evidence="1">CGMCC 1.15493</strain>
    </source>
</reference>
<accession>A0A916Y0Q3</accession>
<keyword evidence="2" id="KW-1185">Reference proteome</keyword>
<dbReference type="Gene3D" id="1.10.10.10">
    <property type="entry name" value="Winged helix-like DNA-binding domain superfamily/Winged helix DNA-binding domain"/>
    <property type="match status" value="1"/>
</dbReference>
<dbReference type="InterPro" id="IPR036388">
    <property type="entry name" value="WH-like_DNA-bd_sf"/>
</dbReference>
<evidence type="ECO:0000313" key="1">
    <source>
        <dbReference type="EMBL" id="GGD24531.1"/>
    </source>
</evidence>
<protein>
    <submittedName>
        <fullName evidence="1">Uncharacterized protein</fullName>
    </submittedName>
</protein>
<dbReference type="AlphaFoldDB" id="A0A916Y0Q3"/>
<organism evidence="1 2">
    <name type="scientific">Aureimonas glaciei</name>
    <dbReference type="NCBI Taxonomy" id="1776957"/>
    <lineage>
        <taxon>Bacteria</taxon>
        <taxon>Pseudomonadati</taxon>
        <taxon>Pseudomonadota</taxon>
        <taxon>Alphaproteobacteria</taxon>
        <taxon>Hyphomicrobiales</taxon>
        <taxon>Aurantimonadaceae</taxon>
        <taxon>Aureimonas</taxon>
    </lineage>
</organism>
<gene>
    <name evidence="1" type="ORF">GCM10011335_29300</name>
</gene>
<evidence type="ECO:0000313" key="2">
    <source>
        <dbReference type="Proteomes" id="UP000613160"/>
    </source>
</evidence>
<reference evidence="1" key="2">
    <citation type="submission" date="2020-09" db="EMBL/GenBank/DDBJ databases">
        <authorList>
            <person name="Sun Q."/>
            <person name="Zhou Y."/>
        </authorList>
    </citation>
    <scope>NUCLEOTIDE SEQUENCE</scope>
    <source>
        <strain evidence="1">CGMCC 1.15493</strain>
    </source>
</reference>
<name>A0A916Y0Q3_9HYPH</name>
<proteinExistence type="predicted"/>
<comment type="caution">
    <text evidence="1">The sequence shown here is derived from an EMBL/GenBank/DDBJ whole genome shotgun (WGS) entry which is preliminary data.</text>
</comment>